<dbReference type="InterPro" id="IPR016064">
    <property type="entry name" value="NAD/diacylglycerol_kinase_sf"/>
</dbReference>
<dbReference type="SMART" id="SM00046">
    <property type="entry name" value="DAGKc"/>
    <property type="match status" value="1"/>
</dbReference>
<evidence type="ECO:0000259" key="2">
    <source>
        <dbReference type="PROSITE" id="PS50146"/>
    </source>
</evidence>
<dbReference type="InterPro" id="IPR001206">
    <property type="entry name" value="Diacylglycerol_kinase_cat_dom"/>
</dbReference>
<dbReference type="Gene3D" id="3.40.50.10330">
    <property type="entry name" value="Probable inorganic polyphosphate/atp-NAD kinase, domain 1"/>
    <property type="match status" value="1"/>
</dbReference>
<dbReference type="PANTHER" id="PTHR30492:SF0">
    <property type="entry name" value="METHYLGLYOXAL SYNTHASE"/>
    <property type="match status" value="1"/>
</dbReference>
<dbReference type="Gene3D" id="2.60.200.40">
    <property type="match status" value="1"/>
</dbReference>
<evidence type="ECO:0000313" key="3">
    <source>
        <dbReference type="EMBL" id="ARU04411.1"/>
    </source>
</evidence>
<dbReference type="GO" id="GO:0019242">
    <property type="term" value="P:methylglyoxal biosynthetic process"/>
    <property type="evidence" value="ECO:0007669"/>
    <property type="project" value="InterPro"/>
</dbReference>
<sequence>MQPRSAPTGQRPAGRGAMGTEPGQTGGSPGEPLGAPSGEPFGKPFGKQGGEPAGAPSGMPTAPVRPAPIPLLAPAHGGPVLLVFNRKSGKRDGQGDATAFRAAVTQACAEAGRPLVALEARRAQDLPRLAHQAVMQAQREGGVVVAAGGDGTINLVAQHVLQARVAMGVLPQGTFNYFSRTHGIPADTRAGMAVILQGRLQAVQAGLVNDQVFLVNASLGLYAGLIADRERAKARLGRSRWVALLAAVDTLWRGARTWELKLQTEQGEAQIRTTTVFVGNSALQLDQVGVPEAADVAHGALAGVALLPMSRLAMVGLAARAALARLAQAEAVQTFSFSDMVLSPVPLRRGRVARVAVDGEIRKLQFPLRFVVSPQPLWLMTPTEAADA</sequence>
<dbReference type="SUPFAM" id="SSF111331">
    <property type="entry name" value="NAD kinase/diacylglycerol kinase-like"/>
    <property type="match status" value="1"/>
</dbReference>
<dbReference type="KEGG" id="cser:CCO03_06735"/>
<dbReference type="AlphaFoldDB" id="A0A1Y0ELU9"/>
<dbReference type="InterPro" id="IPR004363">
    <property type="entry name" value="Methylgl_synth"/>
</dbReference>
<organism evidence="3 4">
    <name type="scientific">Comamonas serinivorans</name>
    <dbReference type="NCBI Taxonomy" id="1082851"/>
    <lineage>
        <taxon>Bacteria</taxon>
        <taxon>Pseudomonadati</taxon>
        <taxon>Pseudomonadota</taxon>
        <taxon>Betaproteobacteria</taxon>
        <taxon>Burkholderiales</taxon>
        <taxon>Comamonadaceae</taxon>
        <taxon>Comamonas</taxon>
    </lineage>
</organism>
<gene>
    <name evidence="3" type="ORF">CCO03_06735</name>
</gene>
<evidence type="ECO:0000256" key="1">
    <source>
        <dbReference type="SAM" id="MobiDB-lite"/>
    </source>
</evidence>
<dbReference type="PANTHER" id="PTHR30492">
    <property type="entry name" value="METHYLGLYOXAL SYNTHASE"/>
    <property type="match status" value="1"/>
</dbReference>
<feature type="domain" description="DAGKc" evidence="2">
    <location>
        <begin position="75"/>
        <end position="212"/>
    </location>
</feature>
<dbReference type="Pfam" id="PF00781">
    <property type="entry name" value="DAGK_cat"/>
    <property type="match status" value="1"/>
</dbReference>
<dbReference type="InterPro" id="IPR017438">
    <property type="entry name" value="ATP-NAD_kinase_N"/>
</dbReference>
<keyword evidence="4" id="KW-1185">Reference proteome</keyword>
<protein>
    <recommendedName>
        <fullName evidence="2">DAGKc domain-containing protein</fullName>
    </recommendedName>
</protein>
<name>A0A1Y0ELU9_9BURK</name>
<accession>A0A1Y0ELU9</accession>
<dbReference type="PROSITE" id="PS50146">
    <property type="entry name" value="DAGK"/>
    <property type="match status" value="1"/>
</dbReference>
<dbReference type="GO" id="GO:0005829">
    <property type="term" value="C:cytosol"/>
    <property type="evidence" value="ECO:0007669"/>
    <property type="project" value="TreeGrafter"/>
</dbReference>
<dbReference type="GO" id="GO:0016301">
    <property type="term" value="F:kinase activity"/>
    <property type="evidence" value="ECO:0007669"/>
    <property type="project" value="InterPro"/>
</dbReference>
<dbReference type="GO" id="GO:0008929">
    <property type="term" value="F:methylglyoxal synthase activity"/>
    <property type="evidence" value="ECO:0007669"/>
    <property type="project" value="InterPro"/>
</dbReference>
<dbReference type="Proteomes" id="UP000196138">
    <property type="component" value="Chromosome"/>
</dbReference>
<proteinExistence type="predicted"/>
<dbReference type="EMBL" id="CP021455">
    <property type="protein sequence ID" value="ARU04411.1"/>
    <property type="molecule type" value="Genomic_DNA"/>
</dbReference>
<evidence type="ECO:0000313" key="4">
    <source>
        <dbReference type="Proteomes" id="UP000196138"/>
    </source>
</evidence>
<feature type="region of interest" description="Disordered" evidence="1">
    <location>
        <begin position="1"/>
        <end position="68"/>
    </location>
</feature>
<reference evidence="3 4" key="1">
    <citation type="submission" date="2017-05" db="EMBL/GenBank/DDBJ databases">
        <authorList>
            <person name="Song R."/>
            <person name="Chenine A.L."/>
            <person name="Ruprecht R.M."/>
        </authorList>
    </citation>
    <scope>NUCLEOTIDE SEQUENCE [LARGE SCALE GENOMIC DNA]</scope>
    <source>
        <strain evidence="3 4">DSM 26136</strain>
    </source>
</reference>